<comment type="caution">
    <text evidence="2">The sequence shown here is derived from an EMBL/GenBank/DDBJ whole genome shotgun (WGS) entry which is preliminary data.</text>
</comment>
<accession>A0A1Y2AJK3</accession>
<evidence type="ECO:0000256" key="1">
    <source>
        <dbReference type="SAM" id="MobiDB-lite"/>
    </source>
</evidence>
<protein>
    <submittedName>
        <fullName evidence="2">Uncharacterized protein</fullName>
    </submittedName>
</protein>
<feature type="region of interest" description="Disordered" evidence="1">
    <location>
        <begin position="63"/>
        <end position="88"/>
    </location>
</feature>
<evidence type="ECO:0000313" key="2">
    <source>
        <dbReference type="EMBL" id="ORY22753.1"/>
    </source>
</evidence>
<feature type="compositionally biased region" description="Polar residues" evidence="1">
    <location>
        <begin position="276"/>
        <end position="290"/>
    </location>
</feature>
<sequence>MAPLPIPKIYPVPRRLIIKAFDSGFDGSAQPPPPTFSKSNLPSTISSFSASIFPIPSSSSSPYEFSSRSTPSLPPTPPNTPTDSFTAFRPGLVDRDITTRRKRVRFEDDPDDDKTADYEGAHWLDSNQPLSYISSENCWRRIASSLRRLEEDPRTWAPGPGVTAAVDTIQQLVMTRRFEVTHDTTLRAPFDTTWSIRGTALSNTLKVLGERLSPNSHDHPGKTVNTWNGSNSAALRLMATEAREEFNKWMHDTSIVSRWNEGVGDTGNSHGDEHGYTSNRESSLLESSIG</sequence>
<evidence type="ECO:0000313" key="3">
    <source>
        <dbReference type="Proteomes" id="UP000193986"/>
    </source>
</evidence>
<dbReference type="EMBL" id="MCFC01000088">
    <property type="protein sequence ID" value="ORY22753.1"/>
    <property type="molecule type" value="Genomic_DNA"/>
</dbReference>
<feature type="region of interest" description="Disordered" evidence="1">
    <location>
        <begin position="260"/>
        <end position="290"/>
    </location>
</feature>
<dbReference type="Proteomes" id="UP000193986">
    <property type="component" value="Unassembled WGS sequence"/>
</dbReference>
<reference evidence="2 3" key="1">
    <citation type="submission" date="2016-07" db="EMBL/GenBank/DDBJ databases">
        <title>Pervasive Adenine N6-methylation of Active Genes in Fungi.</title>
        <authorList>
            <consortium name="DOE Joint Genome Institute"/>
            <person name="Mondo S.J."/>
            <person name="Dannebaum R.O."/>
            <person name="Kuo R.C."/>
            <person name="Labutti K."/>
            <person name="Haridas S."/>
            <person name="Kuo A."/>
            <person name="Salamov A."/>
            <person name="Ahrendt S.R."/>
            <person name="Lipzen A."/>
            <person name="Sullivan W."/>
            <person name="Andreopoulos W.B."/>
            <person name="Clum A."/>
            <person name="Lindquist E."/>
            <person name="Daum C."/>
            <person name="Ramamoorthy G.K."/>
            <person name="Gryganskyi A."/>
            <person name="Culley D."/>
            <person name="Magnuson J.K."/>
            <person name="James T.Y."/>
            <person name="O'Malley M.A."/>
            <person name="Stajich J.E."/>
            <person name="Spatafora J.W."/>
            <person name="Visel A."/>
            <person name="Grigoriev I.V."/>
        </authorList>
    </citation>
    <scope>NUCLEOTIDE SEQUENCE [LARGE SCALE GENOMIC DNA]</scope>
    <source>
        <strain evidence="2 3">68-887.2</strain>
    </source>
</reference>
<dbReference type="InParanoid" id="A0A1Y2AJK3"/>
<name>A0A1Y2AJK3_9TREE</name>
<gene>
    <name evidence="2" type="ORF">BCR39DRAFT_562206</name>
</gene>
<organism evidence="2 3">
    <name type="scientific">Naematelia encephala</name>
    <dbReference type="NCBI Taxonomy" id="71784"/>
    <lineage>
        <taxon>Eukaryota</taxon>
        <taxon>Fungi</taxon>
        <taxon>Dikarya</taxon>
        <taxon>Basidiomycota</taxon>
        <taxon>Agaricomycotina</taxon>
        <taxon>Tremellomycetes</taxon>
        <taxon>Tremellales</taxon>
        <taxon>Naemateliaceae</taxon>
        <taxon>Naematelia</taxon>
    </lineage>
</organism>
<proteinExistence type="predicted"/>
<keyword evidence="3" id="KW-1185">Reference proteome</keyword>
<dbReference type="AlphaFoldDB" id="A0A1Y2AJK3"/>